<dbReference type="PANTHER" id="PTHR24221">
    <property type="entry name" value="ATP-BINDING CASSETTE SUB-FAMILY B"/>
    <property type="match status" value="1"/>
</dbReference>
<dbReference type="Pfam" id="PF03412">
    <property type="entry name" value="Peptidase_C39"/>
    <property type="match status" value="1"/>
</dbReference>
<feature type="domain" description="ABC transporter" evidence="15">
    <location>
        <begin position="486"/>
        <end position="715"/>
    </location>
</feature>
<dbReference type="GO" id="GO:0034040">
    <property type="term" value="F:ATPase-coupled lipid transmembrane transporter activity"/>
    <property type="evidence" value="ECO:0007669"/>
    <property type="project" value="TreeGrafter"/>
</dbReference>
<dbReference type="GO" id="GO:0005886">
    <property type="term" value="C:plasma membrane"/>
    <property type="evidence" value="ECO:0007669"/>
    <property type="project" value="UniProtKB-SubCell"/>
</dbReference>
<dbReference type="GO" id="GO:0005524">
    <property type="term" value="F:ATP binding"/>
    <property type="evidence" value="ECO:0007669"/>
    <property type="project" value="UniProtKB-KW"/>
</dbReference>
<keyword evidence="5 14" id="KW-0812">Transmembrane</keyword>
<feature type="domain" description="ABC transmembrane type-1" evidence="16">
    <location>
        <begin position="173"/>
        <end position="452"/>
    </location>
</feature>
<keyword evidence="19" id="KW-1185">Reference proteome</keyword>
<dbReference type="PROSITE" id="PS50929">
    <property type="entry name" value="ABC_TM1F"/>
    <property type="match status" value="1"/>
</dbReference>
<dbReference type="RefSeq" id="WP_174978393.1">
    <property type="nucleotide sequence ID" value="NZ_CABPRU010000001.1"/>
</dbReference>
<dbReference type="GO" id="GO:0006508">
    <property type="term" value="P:proteolysis"/>
    <property type="evidence" value="ECO:0007669"/>
    <property type="project" value="InterPro"/>
</dbReference>
<dbReference type="InterPro" id="IPR011527">
    <property type="entry name" value="ABC1_TM_dom"/>
</dbReference>
<keyword evidence="7" id="KW-0547">Nucleotide-binding</keyword>
<dbReference type="InterPro" id="IPR039421">
    <property type="entry name" value="Type_1_exporter"/>
</dbReference>
<evidence type="ECO:0000256" key="10">
    <source>
        <dbReference type="ARBA" id="ARBA00023136"/>
    </source>
</evidence>
<evidence type="ECO:0000256" key="4">
    <source>
        <dbReference type="ARBA" id="ARBA00022519"/>
    </source>
</evidence>
<dbReference type="FunFam" id="3.40.50.300:FF:000299">
    <property type="entry name" value="ABC transporter ATP-binding protein/permease"/>
    <property type="match status" value="1"/>
</dbReference>
<evidence type="ECO:0000256" key="6">
    <source>
        <dbReference type="ARBA" id="ARBA00022735"/>
    </source>
</evidence>
<comment type="function">
    <text evidence="11">Involved in the export of calmodulin-sensitive adenylate cyclase-hemolysin (cyclolysin).</text>
</comment>
<evidence type="ECO:0000256" key="3">
    <source>
        <dbReference type="ARBA" id="ARBA00022475"/>
    </source>
</evidence>
<evidence type="ECO:0000313" key="19">
    <source>
        <dbReference type="Proteomes" id="UP000334380"/>
    </source>
</evidence>
<dbReference type="GO" id="GO:0140359">
    <property type="term" value="F:ABC-type transporter activity"/>
    <property type="evidence" value="ECO:0007669"/>
    <property type="project" value="InterPro"/>
</dbReference>
<dbReference type="SMART" id="SM00382">
    <property type="entry name" value="AAA"/>
    <property type="match status" value="1"/>
</dbReference>
<dbReference type="Gene3D" id="3.40.50.300">
    <property type="entry name" value="P-loop containing nucleotide triphosphate hydrolases"/>
    <property type="match status" value="1"/>
</dbReference>
<comment type="similarity">
    <text evidence="12">Belongs to the ABC transporter superfamily. Cyclolysin exporter (TC 3.A.1.109.2) family.</text>
</comment>
<evidence type="ECO:0000256" key="1">
    <source>
        <dbReference type="ARBA" id="ARBA00004651"/>
    </source>
</evidence>
<dbReference type="PROSITE" id="PS50990">
    <property type="entry name" value="PEPTIDASE_C39"/>
    <property type="match status" value="1"/>
</dbReference>
<keyword evidence="10 14" id="KW-0472">Membrane</keyword>
<evidence type="ECO:0000256" key="13">
    <source>
        <dbReference type="ARBA" id="ARBA00072252"/>
    </source>
</evidence>
<dbReference type="CDD" id="cd18567">
    <property type="entry name" value="ABC_6TM_CvaB_RaxB_like"/>
    <property type="match status" value="1"/>
</dbReference>
<feature type="transmembrane region" description="Helical" evidence="14">
    <location>
        <begin position="529"/>
        <end position="551"/>
    </location>
</feature>
<dbReference type="InterPro" id="IPR003439">
    <property type="entry name" value="ABC_transporter-like_ATP-bd"/>
</dbReference>
<keyword evidence="4" id="KW-0997">Cell inner membrane</keyword>
<dbReference type="SUPFAM" id="SSF52540">
    <property type="entry name" value="P-loop containing nucleoside triphosphate hydrolases"/>
    <property type="match status" value="1"/>
</dbReference>
<comment type="subcellular location">
    <subcellularLocation>
        <location evidence="1">Cell membrane</location>
        <topology evidence="1">Multi-pass membrane protein</topology>
    </subcellularLocation>
</comment>
<dbReference type="InterPro" id="IPR036640">
    <property type="entry name" value="ABC1_TM_sf"/>
</dbReference>
<evidence type="ECO:0000256" key="12">
    <source>
        <dbReference type="ARBA" id="ARBA00061173"/>
    </source>
</evidence>
<reference evidence="18 19" key="1">
    <citation type="submission" date="2019-08" db="EMBL/GenBank/DDBJ databases">
        <authorList>
            <person name="Peeters C."/>
        </authorList>
    </citation>
    <scope>NUCLEOTIDE SEQUENCE [LARGE SCALE GENOMIC DNA]</scope>
    <source>
        <strain evidence="18 19">LMG 31013</strain>
    </source>
</reference>
<feature type="transmembrane region" description="Helical" evidence="14">
    <location>
        <begin position="407"/>
        <end position="432"/>
    </location>
</feature>
<dbReference type="Pfam" id="PF00005">
    <property type="entry name" value="ABC_tran"/>
    <property type="match status" value="1"/>
</dbReference>
<keyword evidence="8" id="KW-0067">ATP-binding</keyword>
<evidence type="ECO:0000256" key="9">
    <source>
        <dbReference type="ARBA" id="ARBA00022989"/>
    </source>
</evidence>
<dbReference type="GO" id="GO:0008233">
    <property type="term" value="F:peptidase activity"/>
    <property type="evidence" value="ECO:0007669"/>
    <property type="project" value="InterPro"/>
</dbReference>
<evidence type="ECO:0000256" key="7">
    <source>
        <dbReference type="ARBA" id="ARBA00022741"/>
    </source>
</evidence>
<evidence type="ECO:0000259" key="15">
    <source>
        <dbReference type="PROSITE" id="PS50893"/>
    </source>
</evidence>
<evidence type="ECO:0000256" key="8">
    <source>
        <dbReference type="ARBA" id="ARBA00022840"/>
    </source>
</evidence>
<dbReference type="InterPro" id="IPR027417">
    <property type="entry name" value="P-loop_NTPase"/>
</dbReference>
<dbReference type="GO" id="GO:0031640">
    <property type="term" value="P:killing of cells of another organism"/>
    <property type="evidence" value="ECO:0007669"/>
    <property type="project" value="UniProtKB-KW"/>
</dbReference>
<dbReference type="Proteomes" id="UP000334380">
    <property type="component" value="Unassembled WGS sequence"/>
</dbReference>
<sequence>MAKWRDFDLFSREPVPTILQAEAAECGLARLAMIAGRYGRCVDLQSLRSRFPVSQRGATLASVVSIARCLQLASRAVSLELDALGKLKLPCILHWNFDHFVVLVRANAREAVIHDPAQGRRTVALSEVSKCFTGVALELWPGIDFVACDERKRIRIGQLLGNVTGLTTSMTQLVLLAMSLEVFVLVSPFYLQWVVDHALLNADRDLLMTLAIGFSLMLVCQHATGALRSWSLMRLGVTWNLQWRSNLFAHMVRLPVSYFVKRHLGDVLSRFGAIDEIQRTLTTSFVEAGLDGVMAGLTLILIFVYSPVLGVVVLAFVAAYALLRLVLHRPIFRATEAHLVQASRQQSHFLETLRGIRTIKLFSREDERQLHWLTLLVQQVNADIRIQKMTLLNRHANGFLSGVENIVVIWMAAALVIGGELTVGALIALLAYKTQFQTKVTSLIDKFAEFKMLGVQAARLADIALHAPETSGDAVTSDAPLADASIDVATLSFRHSEHEPFILENISFSVAAGESVAIVGASGSGKSTLMYLMLGILVPCAGTISLGGMALHTMGVHRLRQAVGAVMQEDTLFAGSLVDNICLFDTKADAGWVRECARVACVADDIEAMPMGYNTLVGDMGGVLSGGQKQRILLARALYKRPSILLLDEATSHLDVENERRVNTAIGSLRMTRVVIAHRPQTIASVDRVIEIRGGTIASDRRQSLGPSCVAGVRIDS</sequence>
<dbReference type="AlphaFoldDB" id="A0A5E4RTQ8"/>
<keyword evidence="9 14" id="KW-1133">Transmembrane helix</keyword>
<evidence type="ECO:0000256" key="14">
    <source>
        <dbReference type="SAM" id="Phobius"/>
    </source>
</evidence>
<dbReference type="Pfam" id="PF00664">
    <property type="entry name" value="ABC_membrane"/>
    <property type="match status" value="1"/>
</dbReference>
<dbReference type="GO" id="GO:0016887">
    <property type="term" value="F:ATP hydrolysis activity"/>
    <property type="evidence" value="ECO:0007669"/>
    <property type="project" value="InterPro"/>
</dbReference>
<dbReference type="InterPro" id="IPR017871">
    <property type="entry name" value="ABC_transporter-like_CS"/>
</dbReference>
<dbReference type="SUPFAM" id="SSF90123">
    <property type="entry name" value="ABC transporter transmembrane region"/>
    <property type="match status" value="1"/>
</dbReference>
<feature type="domain" description="Peptidase C39" evidence="17">
    <location>
        <begin position="20"/>
        <end position="139"/>
    </location>
</feature>
<keyword evidence="3" id="KW-1003">Cell membrane</keyword>
<keyword evidence="6" id="KW-0204">Cytolysis</keyword>
<dbReference type="PROSITE" id="PS00211">
    <property type="entry name" value="ABC_TRANSPORTER_1"/>
    <property type="match status" value="1"/>
</dbReference>
<organism evidence="18 19">
    <name type="scientific">Pandoraea terrigena</name>
    <dbReference type="NCBI Taxonomy" id="2508292"/>
    <lineage>
        <taxon>Bacteria</taxon>
        <taxon>Pseudomonadati</taxon>
        <taxon>Pseudomonadota</taxon>
        <taxon>Betaproteobacteria</taxon>
        <taxon>Burkholderiales</taxon>
        <taxon>Burkholderiaceae</taxon>
        <taxon>Pandoraea</taxon>
    </lineage>
</organism>
<feature type="transmembrane region" description="Helical" evidence="14">
    <location>
        <begin position="299"/>
        <end position="323"/>
    </location>
</feature>
<dbReference type="InterPro" id="IPR003593">
    <property type="entry name" value="AAA+_ATPase"/>
</dbReference>
<gene>
    <name evidence="18" type="ORF">PTE31013_00343</name>
</gene>
<feature type="transmembrane region" description="Helical" evidence="14">
    <location>
        <begin position="159"/>
        <end position="186"/>
    </location>
</feature>
<protein>
    <recommendedName>
        <fullName evidence="13">Cyclolysin secretion/processing ATP-binding protein CyaB</fullName>
    </recommendedName>
</protein>
<dbReference type="PROSITE" id="PS50893">
    <property type="entry name" value="ABC_TRANSPORTER_2"/>
    <property type="match status" value="1"/>
</dbReference>
<evidence type="ECO:0000259" key="17">
    <source>
        <dbReference type="PROSITE" id="PS50990"/>
    </source>
</evidence>
<evidence type="ECO:0000259" key="16">
    <source>
        <dbReference type="PROSITE" id="PS50929"/>
    </source>
</evidence>
<keyword evidence="2" id="KW-0813">Transport</keyword>
<accession>A0A5E4RTQ8</accession>
<keyword evidence="6" id="KW-0354">Hemolysis</keyword>
<proteinExistence type="inferred from homology"/>
<dbReference type="InterPro" id="IPR005074">
    <property type="entry name" value="Peptidase_C39"/>
</dbReference>
<dbReference type="Gene3D" id="3.90.70.10">
    <property type="entry name" value="Cysteine proteinases"/>
    <property type="match status" value="1"/>
</dbReference>
<evidence type="ECO:0000256" key="5">
    <source>
        <dbReference type="ARBA" id="ARBA00022692"/>
    </source>
</evidence>
<evidence type="ECO:0000256" key="11">
    <source>
        <dbReference type="ARBA" id="ARBA00055355"/>
    </source>
</evidence>
<dbReference type="EMBL" id="CABPRU010000001">
    <property type="protein sequence ID" value="VVD65782.1"/>
    <property type="molecule type" value="Genomic_DNA"/>
</dbReference>
<dbReference type="Gene3D" id="1.20.1560.10">
    <property type="entry name" value="ABC transporter type 1, transmembrane domain"/>
    <property type="match status" value="1"/>
</dbReference>
<dbReference type="PANTHER" id="PTHR24221:SF606">
    <property type="entry name" value="COLICIN V SECRETION-PROCESSING ATP-BINDING PROTEIN"/>
    <property type="match status" value="1"/>
</dbReference>
<name>A0A5E4RTQ8_9BURK</name>
<feature type="transmembrane region" description="Helical" evidence="14">
    <location>
        <begin position="206"/>
        <end position="227"/>
    </location>
</feature>
<evidence type="ECO:0000256" key="2">
    <source>
        <dbReference type="ARBA" id="ARBA00022448"/>
    </source>
</evidence>
<evidence type="ECO:0000313" key="18">
    <source>
        <dbReference type="EMBL" id="VVD65782.1"/>
    </source>
</evidence>